<evidence type="ECO:0000313" key="4">
    <source>
        <dbReference type="Proteomes" id="UP000298030"/>
    </source>
</evidence>
<feature type="domain" description="DUF6533" evidence="2">
    <location>
        <begin position="23"/>
        <end position="67"/>
    </location>
</feature>
<dbReference type="Proteomes" id="UP000298030">
    <property type="component" value="Unassembled WGS sequence"/>
</dbReference>
<dbReference type="AlphaFoldDB" id="A0A4Y7TEX8"/>
<dbReference type="OrthoDB" id="2982596at2759"/>
<proteinExistence type="predicted"/>
<protein>
    <recommendedName>
        <fullName evidence="2">DUF6533 domain-containing protein</fullName>
    </recommendedName>
</protein>
<feature type="transmembrane region" description="Helical" evidence="1">
    <location>
        <begin position="122"/>
        <end position="142"/>
    </location>
</feature>
<keyword evidence="4" id="KW-1185">Reference proteome</keyword>
<feature type="transmembrane region" description="Helical" evidence="1">
    <location>
        <begin position="216"/>
        <end position="235"/>
    </location>
</feature>
<organism evidence="3 4">
    <name type="scientific">Coprinellus micaceus</name>
    <name type="common">Glistening ink-cap mushroom</name>
    <name type="synonym">Coprinus micaceus</name>
    <dbReference type="NCBI Taxonomy" id="71717"/>
    <lineage>
        <taxon>Eukaryota</taxon>
        <taxon>Fungi</taxon>
        <taxon>Dikarya</taxon>
        <taxon>Basidiomycota</taxon>
        <taxon>Agaricomycotina</taxon>
        <taxon>Agaricomycetes</taxon>
        <taxon>Agaricomycetidae</taxon>
        <taxon>Agaricales</taxon>
        <taxon>Agaricineae</taxon>
        <taxon>Psathyrellaceae</taxon>
        <taxon>Coprinellus</taxon>
    </lineage>
</organism>
<evidence type="ECO:0000256" key="1">
    <source>
        <dbReference type="SAM" id="Phobius"/>
    </source>
</evidence>
<comment type="caution">
    <text evidence="3">The sequence shown here is derived from an EMBL/GenBank/DDBJ whole genome shotgun (WGS) entry which is preliminary data.</text>
</comment>
<feature type="transmembrane region" description="Helical" evidence="1">
    <location>
        <begin position="57"/>
        <end position="76"/>
    </location>
</feature>
<gene>
    <name evidence="3" type="ORF">FA13DRAFT_223877</name>
</gene>
<dbReference type="InterPro" id="IPR045340">
    <property type="entry name" value="DUF6533"/>
</dbReference>
<keyword evidence="1" id="KW-0812">Transmembrane</keyword>
<dbReference type="EMBL" id="QPFP01000014">
    <property type="protein sequence ID" value="TEB32726.1"/>
    <property type="molecule type" value="Genomic_DNA"/>
</dbReference>
<accession>A0A4Y7TEX8</accession>
<evidence type="ECO:0000259" key="2">
    <source>
        <dbReference type="Pfam" id="PF20151"/>
    </source>
</evidence>
<reference evidence="3 4" key="1">
    <citation type="journal article" date="2019" name="Nat. Ecol. Evol.">
        <title>Megaphylogeny resolves global patterns of mushroom evolution.</title>
        <authorList>
            <person name="Varga T."/>
            <person name="Krizsan K."/>
            <person name="Foldi C."/>
            <person name="Dima B."/>
            <person name="Sanchez-Garcia M."/>
            <person name="Sanchez-Ramirez S."/>
            <person name="Szollosi G.J."/>
            <person name="Szarkandi J.G."/>
            <person name="Papp V."/>
            <person name="Albert L."/>
            <person name="Andreopoulos W."/>
            <person name="Angelini C."/>
            <person name="Antonin V."/>
            <person name="Barry K.W."/>
            <person name="Bougher N.L."/>
            <person name="Buchanan P."/>
            <person name="Buyck B."/>
            <person name="Bense V."/>
            <person name="Catcheside P."/>
            <person name="Chovatia M."/>
            <person name="Cooper J."/>
            <person name="Damon W."/>
            <person name="Desjardin D."/>
            <person name="Finy P."/>
            <person name="Geml J."/>
            <person name="Haridas S."/>
            <person name="Hughes K."/>
            <person name="Justo A."/>
            <person name="Karasinski D."/>
            <person name="Kautmanova I."/>
            <person name="Kiss B."/>
            <person name="Kocsube S."/>
            <person name="Kotiranta H."/>
            <person name="LaButti K.M."/>
            <person name="Lechner B.E."/>
            <person name="Liimatainen K."/>
            <person name="Lipzen A."/>
            <person name="Lukacs Z."/>
            <person name="Mihaltcheva S."/>
            <person name="Morgado L.N."/>
            <person name="Niskanen T."/>
            <person name="Noordeloos M.E."/>
            <person name="Ohm R.A."/>
            <person name="Ortiz-Santana B."/>
            <person name="Ovrebo C."/>
            <person name="Racz N."/>
            <person name="Riley R."/>
            <person name="Savchenko A."/>
            <person name="Shiryaev A."/>
            <person name="Soop K."/>
            <person name="Spirin V."/>
            <person name="Szebenyi C."/>
            <person name="Tomsovsky M."/>
            <person name="Tulloss R.E."/>
            <person name="Uehling J."/>
            <person name="Grigoriev I.V."/>
            <person name="Vagvolgyi C."/>
            <person name="Papp T."/>
            <person name="Martin F.M."/>
            <person name="Miettinen O."/>
            <person name="Hibbett D.S."/>
            <person name="Nagy L.G."/>
        </authorList>
    </citation>
    <scope>NUCLEOTIDE SEQUENCE [LARGE SCALE GENOMIC DNA]</scope>
    <source>
        <strain evidence="3 4">FP101781</strain>
    </source>
</reference>
<name>A0A4Y7TEX8_COPMI</name>
<feature type="transmembrane region" description="Helical" evidence="1">
    <location>
        <begin position="170"/>
        <end position="195"/>
    </location>
</feature>
<keyword evidence="1" id="KW-1133">Transmembrane helix</keyword>
<evidence type="ECO:0000313" key="3">
    <source>
        <dbReference type="EMBL" id="TEB32726.1"/>
    </source>
</evidence>
<dbReference type="Pfam" id="PF20151">
    <property type="entry name" value="DUF6533"/>
    <property type="match status" value="1"/>
</dbReference>
<sequence>MSLTPERVAVLIDAIGVNKIVDYAAVATITVVWADHMHTLPLEIKHMWTRRITFAKVLYFLTRYYLLVHSMLWVTYHANEDLTGKLCEFPFARNSVSSQVTLVLCEAISYIRVYAFSGRNKWLLAFLSVGFVAVNVVTFYYLQRFIKSVSFLDLPPDARLGCFPGKADGFALTVIESTLLLSLTIATLIMICIAIRRRRVMGGKNRLLQIFYQDGIFYFISISILAVMNIFIFLLAPGNGIQLLVVQPQVHFSALLATRMLLHLREWSAKQSVVMITTEVTLDAPNLHFRKSKLTTEAYALSDFTVYTQK</sequence>
<keyword evidence="1" id="KW-0472">Membrane</keyword>
<feature type="transmembrane region" description="Helical" evidence="1">
    <location>
        <begin position="96"/>
        <end position="115"/>
    </location>
</feature>